<keyword evidence="1" id="KW-0132">Cell division</keyword>
<keyword evidence="1" id="KW-0732">Signal</keyword>
<dbReference type="Pfam" id="PF13432">
    <property type="entry name" value="TPR_16"/>
    <property type="match status" value="1"/>
</dbReference>
<comment type="subcellular location">
    <subcellularLocation>
        <location evidence="1">Periplasm</location>
    </subcellularLocation>
</comment>
<evidence type="ECO:0000256" key="1">
    <source>
        <dbReference type="HAMAP-Rule" id="MF_02066"/>
    </source>
</evidence>
<dbReference type="Proteomes" id="UP000613743">
    <property type="component" value="Unassembled WGS sequence"/>
</dbReference>
<dbReference type="Gene3D" id="1.25.40.10">
    <property type="entry name" value="Tetratricopeptide repeat domain"/>
    <property type="match status" value="1"/>
</dbReference>
<keyword evidence="1" id="KW-0574">Periplasm</keyword>
<dbReference type="EMBL" id="BMPZ01000002">
    <property type="protein sequence ID" value="GGI77051.1"/>
    <property type="molecule type" value="Genomic_DNA"/>
</dbReference>
<comment type="function">
    <text evidence="1">Mediates coordination of peptidoglycan synthesis and outer membrane constriction during cell division.</text>
</comment>
<dbReference type="InterPro" id="IPR014162">
    <property type="entry name" value="CpoB_C"/>
</dbReference>
<dbReference type="InterPro" id="IPR011990">
    <property type="entry name" value="TPR-like_helical_dom_sf"/>
</dbReference>
<gene>
    <name evidence="3" type="primary">ybgF</name>
    <name evidence="1" type="synonym">cpoB</name>
    <name evidence="3" type="ORF">GCM10009332_12970</name>
</gene>
<comment type="similarity">
    <text evidence="1">Belongs to the CpoB family.</text>
</comment>
<keyword evidence="1" id="KW-0175">Coiled coil</keyword>
<dbReference type="AlphaFoldDB" id="A0A917JMM4"/>
<name>A0A917JMM4_9GAMM</name>
<feature type="chain" id="PRO_5038182775" description="Cell division coordinator CpoB" evidence="1">
    <location>
        <begin position="20"/>
        <end position="239"/>
    </location>
</feature>
<evidence type="ECO:0000313" key="4">
    <source>
        <dbReference type="Proteomes" id="UP000613743"/>
    </source>
</evidence>
<dbReference type="HAMAP" id="MF_02066">
    <property type="entry name" value="CpoB"/>
    <property type="match status" value="1"/>
</dbReference>
<dbReference type="GO" id="GO:0030288">
    <property type="term" value="C:outer membrane-bounded periplasmic space"/>
    <property type="evidence" value="ECO:0007669"/>
    <property type="project" value="UniProtKB-UniRule"/>
</dbReference>
<protein>
    <recommendedName>
        <fullName evidence="1">Cell division coordinator CpoB</fullName>
    </recommendedName>
</protein>
<evidence type="ECO:0000313" key="3">
    <source>
        <dbReference type="EMBL" id="GGI77051.1"/>
    </source>
</evidence>
<keyword evidence="4" id="KW-1185">Reference proteome</keyword>
<proteinExistence type="inferred from homology"/>
<dbReference type="GO" id="GO:0070206">
    <property type="term" value="P:protein trimerization"/>
    <property type="evidence" value="ECO:0007669"/>
    <property type="project" value="InterPro"/>
</dbReference>
<feature type="domain" description="YbgF trimerisation" evidence="2">
    <location>
        <begin position="32"/>
        <end position="100"/>
    </location>
</feature>
<keyword evidence="1" id="KW-0131">Cell cycle</keyword>
<dbReference type="Gene3D" id="1.20.5.110">
    <property type="match status" value="1"/>
</dbReference>
<feature type="coiled-coil region" evidence="1">
    <location>
        <begin position="55"/>
        <end position="96"/>
    </location>
</feature>
<organism evidence="3 4">
    <name type="scientific">Shewanella gelidii</name>
    <dbReference type="NCBI Taxonomy" id="1642821"/>
    <lineage>
        <taxon>Bacteria</taxon>
        <taxon>Pseudomonadati</taxon>
        <taxon>Pseudomonadota</taxon>
        <taxon>Gammaproteobacteria</taxon>
        <taxon>Alteromonadales</taxon>
        <taxon>Shewanellaceae</taxon>
        <taxon>Shewanella</taxon>
    </lineage>
</organism>
<reference evidence="3" key="2">
    <citation type="submission" date="2020-09" db="EMBL/GenBank/DDBJ databases">
        <authorList>
            <person name="Sun Q."/>
            <person name="Ohkuma M."/>
        </authorList>
    </citation>
    <scope>NUCLEOTIDE SEQUENCE</scope>
    <source>
        <strain evidence="3">JCM 30804</strain>
    </source>
</reference>
<feature type="signal peptide" evidence="1">
    <location>
        <begin position="1"/>
        <end position="19"/>
    </location>
</feature>
<dbReference type="InterPro" id="IPR019734">
    <property type="entry name" value="TPR_rpt"/>
</dbReference>
<dbReference type="InterPro" id="IPR034706">
    <property type="entry name" value="CpoB"/>
</dbReference>
<dbReference type="InterPro" id="IPR032519">
    <property type="entry name" value="YbgF_tri"/>
</dbReference>
<reference evidence="3" key="1">
    <citation type="journal article" date="2014" name="Int. J. Syst. Evol. Microbiol.">
        <title>Complete genome sequence of Corynebacterium casei LMG S-19264T (=DSM 44701T), isolated from a smear-ripened cheese.</title>
        <authorList>
            <consortium name="US DOE Joint Genome Institute (JGI-PGF)"/>
            <person name="Walter F."/>
            <person name="Albersmeier A."/>
            <person name="Kalinowski J."/>
            <person name="Ruckert C."/>
        </authorList>
    </citation>
    <scope>NUCLEOTIDE SEQUENCE</scope>
    <source>
        <strain evidence="3">JCM 30804</strain>
    </source>
</reference>
<comment type="caution">
    <text evidence="3">The sequence shown here is derived from an EMBL/GenBank/DDBJ whole genome shotgun (WGS) entry which is preliminary data.</text>
</comment>
<dbReference type="GO" id="GO:0043093">
    <property type="term" value="P:FtsZ-dependent cytokinesis"/>
    <property type="evidence" value="ECO:0007669"/>
    <property type="project" value="UniProtKB-UniRule"/>
</dbReference>
<dbReference type="NCBIfam" id="TIGR02795">
    <property type="entry name" value="tol_pal_ybgF"/>
    <property type="match status" value="1"/>
</dbReference>
<accession>A0A917JMM4</accession>
<dbReference type="Pfam" id="PF16331">
    <property type="entry name" value="TolA_bind_tri"/>
    <property type="match status" value="1"/>
</dbReference>
<dbReference type="SUPFAM" id="SSF48452">
    <property type="entry name" value="TPR-like"/>
    <property type="match status" value="1"/>
</dbReference>
<dbReference type="Pfam" id="PF13174">
    <property type="entry name" value="TPR_6"/>
    <property type="match status" value="1"/>
</dbReference>
<evidence type="ECO:0000259" key="2">
    <source>
        <dbReference type="Pfam" id="PF16331"/>
    </source>
</evidence>
<sequence precursor="true">MRRAVFTAAVFFWAGAAVAAPAPVEDLAGGSDKVARLERMVKAKQQSDFEMMQRLDSLQREVQDLRGLAEQQSYQINQMLQRQRQLYDEIANLQAQPAPTAVTVETNTETAAASLSETASYEQAVNLVLKERKYDAAIPAFKDFIQKFPESSYAANAHYWLGQLLYTKGEFEEASVAFNTVIAKFKTSSKFGDSLVKLGMIAEKSSDITAAKRYYNQVLKDHADSAAARIAKQQLTALK</sequence>
<dbReference type="RefSeq" id="WP_188919016.1">
    <property type="nucleotide sequence ID" value="NZ_BMPZ01000002.1"/>
</dbReference>